<name>A0A919AYK4_9PROT</name>
<reference evidence="1" key="1">
    <citation type="journal article" date="2014" name="Int. J. Syst. Evol. Microbiol.">
        <title>Complete genome sequence of Corynebacterium casei LMG S-19264T (=DSM 44701T), isolated from a smear-ripened cheese.</title>
        <authorList>
            <consortium name="US DOE Joint Genome Institute (JGI-PGF)"/>
            <person name="Walter F."/>
            <person name="Albersmeier A."/>
            <person name="Kalinowski J."/>
            <person name="Ruckert C."/>
        </authorList>
    </citation>
    <scope>NUCLEOTIDE SEQUENCE</scope>
    <source>
        <strain evidence="1">KCTC 42590</strain>
    </source>
</reference>
<gene>
    <name evidence="1" type="ORF">GCM10017044_26460</name>
</gene>
<evidence type="ECO:0000313" key="2">
    <source>
        <dbReference type="Proteomes" id="UP000630923"/>
    </source>
</evidence>
<dbReference type="Pfam" id="PF04325">
    <property type="entry name" value="DUF465"/>
    <property type="match status" value="1"/>
</dbReference>
<keyword evidence="2" id="KW-1185">Reference proteome</keyword>
<dbReference type="InterPro" id="IPR007420">
    <property type="entry name" value="DUF465"/>
</dbReference>
<evidence type="ECO:0000313" key="1">
    <source>
        <dbReference type="EMBL" id="GHF29869.1"/>
    </source>
</evidence>
<dbReference type="RefSeq" id="WP_191253726.1">
    <property type="nucleotide sequence ID" value="NZ_BNCI01000002.1"/>
</dbReference>
<dbReference type="InterPro" id="IPR038444">
    <property type="entry name" value="DUF465_sf"/>
</dbReference>
<accession>A0A919AYK4</accession>
<sequence length="80" mass="9667">MSTHTPHELRDEFPEFADRLHDLKVNDNHFKKLADEYHDVNREIHRIEIGEDHVSQFNEEDLRKARMRLKDEIYALLKAV</sequence>
<comment type="caution">
    <text evidence="1">The sequence shown here is derived from an EMBL/GenBank/DDBJ whole genome shotgun (WGS) entry which is preliminary data.</text>
</comment>
<proteinExistence type="predicted"/>
<dbReference type="Gene3D" id="6.10.280.50">
    <property type="match status" value="1"/>
</dbReference>
<protein>
    <submittedName>
        <fullName evidence="1">GTP-binding protein</fullName>
    </submittedName>
</protein>
<dbReference type="EMBL" id="BNCI01000002">
    <property type="protein sequence ID" value="GHF29869.1"/>
    <property type="molecule type" value="Genomic_DNA"/>
</dbReference>
<dbReference type="AlphaFoldDB" id="A0A919AYK4"/>
<reference evidence="1" key="2">
    <citation type="submission" date="2020-09" db="EMBL/GenBank/DDBJ databases">
        <authorList>
            <person name="Sun Q."/>
            <person name="Kim S."/>
        </authorList>
    </citation>
    <scope>NUCLEOTIDE SEQUENCE</scope>
    <source>
        <strain evidence="1">KCTC 42590</strain>
    </source>
</reference>
<organism evidence="1 2">
    <name type="scientific">Kordiimonas sediminis</name>
    <dbReference type="NCBI Taxonomy" id="1735581"/>
    <lineage>
        <taxon>Bacteria</taxon>
        <taxon>Pseudomonadati</taxon>
        <taxon>Pseudomonadota</taxon>
        <taxon>Alphaproteobacteria</taxon>
        <taxon>Kordiimonadales</taxon>
        <taxon>Kordiimonadaceae</taxon>
        <taxon>Kordiimonas</taxon>
    </lineage>
</organism>
<dbReference type="Proteomes" id="UP000630923">
    <property type="component" value="Unassembled WGS sequence"/>
</dbReference>